<proteinExistence type="predicted"/>
<dbReference type="Proteomes" id="UP001458880">
    <property type="component" value="Unassembled WGS sequence"/>
</dbReference>
<organism evidence="1 2">
    <name type="scientific">Popillia japonica</name>
    <name type="common">Japanese beetle</name>
    <dbReference type="NCBI Taxonomy" id="7064"/>
    <lineage>
        <taxon>Eukaryota</taxon>
        <taxon>Metazoa</taxon>
        <taxon>Ecdysozoa</taxon>
        <taxon>Arthropoda</taxon>
        <taxon>Hexapoda</taxon>
        <taxon>Insecta</taxon>
        <taxon>Pterygota</taxon>
        <taxon>Neoptera</taxon>
        <taxon>Endopterygota</taxon>
        <taxon>Coleoptera</taxon>
        <taxon>Polyphaga</taxon>
        <taxon>Scarabaeiformia</taxon>
        <taxon>Scarabaeidae</taxon>
        <taxon>Rutelinae</taxon>
        <taxon>Popillia</taxon>
    </lineage>
</organism>
<name>A0AAW1HUY4_POPJA</name>
<sequence length="130" mass="15158">MRPLNTPSILDKRAATRKPLSSPLAVRPYPKSFESFDIYFLVGLLRDHVMLTRHLLPHISKLCRTQLYWKKIHVKIHSIGESDEEICFVDHHTLYLKLFPASQLTPKFHFLLHLIDLIPQSDPPLHLTCN</sequence>
<keyword evidence="2" id="KW-1185">Reference proteome</keyword>
<evidence type="ECO:0000313" key="2">
    <source>
        <dbReference type="Proteomes" id="UP001458880"/>
    </source>
</evidence>
<accession>A0AAW1HUY4</accession>
<dbReference type="EMBL" id="JASPKY010000899">
    <property type="protein sequence ID" value="KAK9680426.1"/>
    <property type="molecule type" value="Genomic_DNA"/>
</dbReference>
<gene>
    <name evidence="1" type="ORF">QE152_g39103</name>
</gene>
<comment type="caution">
    <text evidence="1">The sequence shown here is derived from an EMBL/GenBank/DDBJ whole genome shotgun (WGS) entry which is preliminary data.</text>
</comment>
<reference evidence="1 2" key="1">
    <citation type="journal article" date="2024" name="BMC Genomics">
        <title>De novo assembly and annotation of Popillia japonica's genome with initial clues to its potential as an invasive pest.</title>
        <authorList>
            <person name="Cucini C."/>
            <person name="Boschi S."/>
            <person name="Funari R."/>
            <person name="Cardaioli E."/>
            <person name="Iannotti N."/>
            <person name="Marturano G."/>
            <person name="Paoli F."/>
            <person name="Bruttini M."/>
            <person name="Carapelli A."/>
            <person name="Frati F."/>
            <person name="Nardi F."/>
        </authorList>
    </citation>
    <scope>NUCLEOTIDE SEQUENCE [LARGE SCALE GENOMIC DNA]</scope>
    <source>
        <strain evidence="1">DMR45628</strain>
    </source>
</reference>
<dbReference type="AlphaFoldDB" id="A0AAW1HUY4"/>
<evidence type="ECO:0000313" key="1">
    <source>
        <dbReference type="EMBL" id="KAK9680426.1"/>
    </source>
</evidence>
<protein>
    <submittedName>
        <fullName evidence="1">Uncharacterized protein</fullName>
    </submittedName>
</protein>